<keyword evidence="1" id="KW-1133">Transmembrane helix</keyword>
<keyword evidence="1" id="KW-0472">Membrane</keyword>
<dbReference type="AlphaFoldDB" id="A0A0R0AXL6"/>
<accession>A0A0R0AXL6</accession>
<evidence type="ECO:0000313" key="3">
    <source>
        <dbReference type="EMBL" id="KRG46826.1"/>
    </source>
</evidence>
<proteinExistence type="predicted"/>
<gene>
    <name evidence="3" type="ORF">ARC20_03900</name>
</gene>
<feature type="domain" description="DUF802" evidence="2">
    <location>
        <begin position="246"/>
        <end position="295"/>
    </location>
</feature>
<feature type="transmembrane region" description="Helical" evidence="1">
    <location>
        <begin position="81"/>
        <end position="104"/>
    </location>
</feature>
<dbReference type="Pfam" id="PF05650">
    <property type="entry name" value="DUF802"/>
    <property type="match status" value="2"/>
</dbReference>
<keyword evidence="1" id="KW-0812">Transmembrane</keyword>
<protein>
    <recommendedName>
        <fullName evidence="2">DUF802 domain-containing protein</fullName>
    </recommendedName>
</protein>
<feature type="domain" description="DUF802" evidence="2">
    <location>
        <begin position="301"/>
        <end position="351"/>
    </location>
</feature>
<name>A0A0R0AXL6_9GAMM</name>
<feature type="transmembrane region" description="Helical" evidence="1">
    <location>
        <begin position="33"/>
        <end position="54"/>
    </location>
</feature>
<feature type="non-terminal residue" evidence="3">
    <location>
        <position position="1"/>
    </location>
</feature>
<dbReference type="EMBL" id="LLXU01000050">
    <property type="protein sequence ID" value="KRG46826.1"/>
    <property type="molecule type" value="Genomic_DNA"/>
</dbReference>
<evidence type="ECO:0000259" key="2">
    <source>
        <dbReference type="Pfam" id="PF05650"/>
    </source>
</evidence>
<dbReference type="STRING" id="676599.ARC20_03900"/>
<dbReference type="RefSeq" id="WP_057643824.1">
    <property type="nucleotide sequence ID" value="NZ_LLXU01000050.1"/>
</dbReference>
<evidence type="ECO:0000313" key="4">
    <source>
        <dbReference type="Proteomes" id="UP000051802"/>
    </source>
</evidence>
<evidence type="ECO:0000256" key="1">
    <source>
        <dbReference type="SAM" id="Phobius"/>
    </source>
</evidence>
<reference evidence="3 4" key="1">
    <citation type="submission" date="2015-10" db="EMBL/GenBank/DDBJ databases">
        <title>Genome sequencing and analysis of members of genus Stenotrophomonas.</title>
        <authorList>
            <person name="Patil P.P."/>
            <person name="Midha S."/>
            <person name="Patil P.B."/>
        </authorList>
    </citation>
    <scope>NUCLEOTIDE SEQUENCE [LARGE SCALE GENOMIC DNA]</scope>
    <source>
        <strain evidence="3 4">JCM 16536</strain>
    </source>
</reference>
<dbReference type="OrthoDB" id="6053769at2"/>
<sequence length="617" mass="64778">AWLARLPSSLRVPVRLRIEGERVPLPAPGMTPYLVGLLVLLGMLGTLLGMMATLRGTGFALESAADLQSIRDSLAAPVKGLGFAFGTSIAGVASSAMLGLLSALCRRERVQAVEQLDASIATSLQVHSRAHERHQTFQLLQAQAALMPVLVERLQAMAGSLEQRAAADSERQQAQQADFQRKAQAAQVELSATLERALRTAVAEGALAIGAGLQPVVDATMAGLAREGANTHARVAEAAQQHFDALSAGLTASSTAAASAWTQAIDEQRQANAALATTLDGALSRFNEDFAQRGAGVVDGVSARMETATQGMHDAWAQALSRQEAANTALTDAQSQALSAAADALQRHADAWVDRAGESHARLQAELAARDEQRLAQWRDTLTAAGTTLREDWLQAGTEAAQRQRDACDALQRTGEALATATQAQASATIEEVARLVQTAAAAPQAAAEVIAGLRQTLSESMARDNDMLAERSQMLATLDTLLAAVNHASTEQRAAIDALVATSADLLDRVGSRFAERVEAEGERLDAAAAQLAVGATEVASLGDAFGGTLQSFAAVNEALAERLQGIEQALVQSLARSDEQLAYYVAQAREVVDLSMLAQRQIVEELRQATGAAAA</sequence>
<dbReference type="Proteomes" id="UP000051802">
    <property type="component" value="Unassembled WGS sequence"/>
</dbReference>
<organism evidence="3 4">
    <name type="scientific">Stenotrophomonas panacihumi</name>
    <dbReference type="NCBI Taxonomy" id="676599"/>
    <lineage>
        <taxon>Bacteria</taxon>
        <taxon>Pseudomonadati</taxon>
        <taxon>Pseudomonadota</taxon>
        <taxon>Gammaproteobacteria</taxon>
        <taxon>Lysobacterales</taxon>
        <taxon>Lysobacteraceae</taxon>
        <taxon>Stenotrophomonas</taxon>
    </lineage>
</organism>
<dbReference type="InterPro" id="IPR008520">
    <property type="entry name" value="DUF802"/>
</dbReference>
<comment type="caution">
    <text evidence="3">The sequence shown here is derived from an EMBL/GenBank/DDBJ whole genome shotgun (WGS) entry which is preliminary data.</text>
</comment>
<keyword evidence="4" id="KW-1185">Reference proteome</keyword>